<dbReference type="PROSITE" id="PS50104">
    <property type="entry name" value="TIR"/>
    <property type="match status" value="1"/>
</dbReference>
<gene>
    <name evidence="2" type="ORF">RIdsm_04853</name>
</gene>
<sequence>MLVHARHNIWIDQWELNAGDSIIGKVQEAVGEADALLVVLSQASVASEWCQKELRTALVRELDEKRVLVIPCLIEDCDIPVFLKEKLYVDFRDNKGEAFELLDRSLSKVSNPAQSRIETKDFHTDWSVDWGDFDGEPVFEWLYVDHGPSIPYSVVTRIRLIVEDLDLLEFREMAKSGTHIRFGCDCLKKFLEEDKDGELRIKIEDENEIYETLPFVCPDGRNATIFWGVRRLGEDNGMSTLFSVDNLIRMSIQHSERVLREP</sequence>
<dbReference type="KEGG" id="rid:RIdsm_04853"/>
<dbReference type="Pfam" id="PF13676">
    <property type="entry name" value="TIR_2"/>
    <property type="match status" value="1"/>
</dbReference>
<dbReference type="AlphaFoldDB" id="A0A5P3AIF9"/>
<dbReference type="InterPro" id="IPR035897">
    <property type="entry name" value="Toll_tir_struct_dom_sf"/>
</dbReference>
<name>A0A5P3AIF9_9RHOB</name>
<accession>A0A5P3AIF9</accession>
<organism evidence="2 3">
    <name type="scientific">Roseovarius indicus</name>
    <dbReference type="NCBI Taxonomy" id="540747"/>
    <lineage>
        <taxon>Bacteria</taxon>
        <taxon>Pseudomonadati</taxon>
        <taxon>Pseudomonadota</taxon>
        <taxon>Alphaproteobacteria</taxon>
        <taxon>Rhodobacterales</taxon>
        <taxon>Roseobacteraceae</taxon>
        <taxon>Roseovarius</taxon>
    </lineage>
</organism>
<feature type="domain" description="TIR" evidence="1">
    <location>
        <begin position="1"/>
        <end position="110"/>
    </location>
</feature>
<dbReference type="SUPFAM" id="SSF52200">
    <property type="entry name" value="Toll/Interleukin receptor TIR domain"/>
    <property type="match status" value="1"/>
</dbReference>
<protein>
    <submittedName>
        <fullName evidence="2">TIR domain protein</fullName>
    </submittedName>
</protein>
<dbReference type="InterPro" id="IPR000157">
    <property type="entry name" value="TIR_dom"/>
</dbReference>
<evidence type="ECO:0000313" key="2">
    <source>
        <dbReference type="EMBL" id="QEW29011.1"/>
    </source>
</evidence>
<reference evidence="2 3" key="1">
    <citation type="submission" date="2018-08" db="EMBL/GenBank/DDBJ databases">
        <title>Genetic Globetrotter - A new plasmid hitch-hiking vast phylogenetic and geographic distances.</title>
        <authorList>
            <person name="Vollmers J."/>
            <person name="Petersen J."/>
        </authorList>
    </citation>
    <scope>NUCLEOTIDE SEQUENCE [LARGE SCALE GENOMIC DNA]</scope>
    <source>
        <strain evidence="2 3">DSM 26383</strain>
    </source>
</reference>
<proteinExistence type="predicted"/>
<dbReference type="Gene3D" id="3.40.50.10140">
    <property type="entry name" value="Toll/interleukin-1 receptor homology (TIR) domain"/>
    <property type="match status" value="1"/>
</dbReference>
<evidence type="ECO:0000313" key="3">
    <source>
        <dbReference type="Proteomes" id="UP000325785"/>
    </source>
</evidence>
<dbReference type="EMBL" id="CP031598">
    <property type="protein sequence ID" value="QEW29011.1"/>
    <property type="molecule type" value="Genomic_DNA"/>
</dbReference>
<dbReference type="Proteomes" id="UP000325785">
    <property type="component" value="Chromosome"/>
</dbReference>
<dbReference type="GO" id="GO:0007165">
    <property type="term" value="P:signal transduction"/>
    <property type="evidence" value="ECO:0007669"/>
    <property type="project" value="InterPro"/>
</dbReference>
<evidence type="ECO:0000259" key="1">
    <source>
        <dbReference type="PROSITE" id="PS50104"/>
    </source>
</evidence>